<comment type="caution">
    <text evidence="1">The sequence shown here is derived from an EMBL/GenBank/DDBJ whole genome shotgun (WGS) entry which is preliminary data.</text>
</comment>
<gene>
    <name evidence="1" type="ORF">C1SCF055_LOCUS40846</name>
</gene>
<reference evidence="2 3" key="2">
    <citation type="submission" date="2024-05" db="EMBL/GenBank/DDBJ databases">
        <authorList>
            <person name="Chen Y."/>
            <person name="Shah S."/>
            <person name="Dougan E. K."/>
            <person name="Thang M."/>
            <person name="Chan C."/>
        </authorList>
    </citation>
    <scope>NUCLEOTIDE SEQUENCE [LARGE SCALE GENOMIC DNA]</scope>
</reference>
<evidence type="ECO:0000313" key="3">
    <source>
        <dbReference type="Proteomes" id="UP001152797"/>
    </source>
</evidence>
<dbReference type="Proteomes" id="UP001152797">
    <property type="component" value="Unassembled WGS sequence"/>
</dbReference>
<organism evidence="1">
    <name type="scientific">Cladocopium goreaui</name>
    <dbReference type="NCBI Taxonomy" id="2562237"/>
    <lineage>
        <taxon>Eukaryota</taxon>
        <taxon>Sar</taxon>
        <taxon>Alveolata</taxon>
        <taxon>Dinophyceae</taxon>
        <taxon>Suessiales</taxon>
        <taxon>Symbiodiniaceae</taxon>
        <taxon>Cladocopium</taxon>
    </lineage>
</organism>
<evidence type="ECO:0000313" key="1">
    <source>
        <dbReference type="EMBL" id="CAI4016070.1"/>
    </source>
</evidence>
<name>A0A9P1DTK2_9DINO</name>
<evidence type="ECO:0000313" key="2">
    <source>
        <dbReference type="EMBL" id="CAL4803382.1"/>
    </source>
</evidence>
<reference evidence="1" key="1">
    <citation type="submission" date="2022-10" db="EMBL/GenBank/DDBJ databases">
        <authorList>
            <person name="Chen Y."/>
            <person name="Dougan E. K."/>
            <person name="Chan C."/>
            <person name="Rhodes N."/>
            <person name="Thang M."/>
        </authorList>
    </citation>
    <scope>NUCLEOTIDE SEQUENCE</scope>
</reference>
<dbReference type="AlphaFoldDB" id="A0A9P1DTK2"/>
<dbReference type="EMBL" id="CAMXCT020006566">
    <property type="protein sequence ID" value="CAL1169445.1"/>
    <property type="molecule type" value="Genomic_DNA"/>
</dbReference>
<keyword evidence="3" id="KW-1185">Reference proteome</keyword>
<dbReference type="EMBL" id="CAMXCT030006566">
    <property type="protein sequence ID" value="CAL4803382.1"/>
    <property type="molecule type" value="Genomic_DNA"/>
</dbReference>
<protein>
    <submittedName>
        <fullName evidence="1">Uncharacterized protein</fullName>
    </submittedName>
</protein>
<accession>A0A9P1DTK2</accession>
<dbReference type="OrthoDB" id="10464103at2759"/>
<dbReference type="EMBL" id="CAMXCT010006566">
    <property type="protein sequence ID" value="CAI4016070.1"/>
    <property type="molecule type" value="Genomic_DNA"/>
</dbReference>
<sequence>MARQQKAVYVRPIKDLSVVAGRVSEQVCGRLVHHFNETFKKGSSKTVAVIVDGESLRSVLVLEAWSAADQAHMNQSLLPHAGKVVSVTNFKLQSKGRSLVYFDRDLKVAFDKLTKVALGAGDYPTALPLLPNVKDATLCNGSCMVSMEVVLLEDAATSEAKIQGGGTKRVCNAKVASGDCSLNAAFWHPLSEDMATASKNGVYRLDWMMLIPEGPGKFKLTSGSGSLVQQQVGDVAEATRGKLAVAEDIKSLSTPYGRSREEKLKQMFSGGSLTTLHHIMHLDPSTGIYQGKSMMIPAVFVKDIRGMNSDNSDSLWYLGCTTCKRQLQENNSVLTCEVHGPNAGKKVYGAQLLFADPTRTLEVAVWEDALKALALSMAPANFNMDEPEQTQNLLAGVMMQKLCLRVEFGVNKAGTGTYYDVFDISPQVTEDGVAGAFKALASDVFFGTPGIVPACCQSVRMNEHDQLQVHVADKVHTVDSVHLFCQVLQKPQVKVMQDMDGIEIEMPCACSICGAHIKLVAAGVPTSVQEFMMVQQKKWVNVLCQRRWPDGGFLVAQFKEETNDTKLEMLKKLFKFECQQVLE</sequence>
<proteinExistence type="predicted"/>